<reference evidence="5 6" key="1">
    <citation type="submission" date="2019-11" db="EMBL/GenBank/DDBJ databases">
        <title>Genome analysis of Rhizobacterium cereale a novel genus and species isolated from maize roots in North Spain.</title>
        <authorList>
            <person name="Menendez E."/>
            <person name="Flores-Felix J.D."/>
            <person name="Ramirez-Bahena M.-H."/>
            <person name="Igual J.M."/>
            <person name="Garcia-Fraile P."/>
            <person name="Peix A."/>
            <person name="Velazquez E."/>
        </authorList>
    </citation>
    <scope>NUCLEOTIDE SEQUENCE [LARGE SCALE GENOMIC DNA]</scope>
    <source>
        <strain evidence="5 6">RZME27</strain>
    </source>
</reference>
<dbReference type="GO" id="GO:0042597">
    <property type="term" value="C:periplasmic space"/>
    <property type="evidence" value="ECO:0007669"/>
    <property type="project" value="UniProtKB-SubCell"/>
</dbReference>
<feature type="signal peptide" evidence="3">
    <location>
        <begin position="1"/>
        <end position="24"/>
    </location>
</feature>
<dbReference type="SUPFAM" id="SSF53850">
    <property type="entry name" value="Periplasmic binding protein-like II"/>
    <property type="match status" value="1"/>
</dbReference>
<dbReference type="Gene3D" id="3.40.190.10">
    <property type="entry name" value="Periplasmic binding protein-like II"/>
    <property type="match status" value="2"/>
</dbReference>
<feature type="domain" description="Solute-binding protein family 3/N-terminal" evidence="4">
    <location>
        <begin position="26"/>
        <end position="256"/>
    </location>
</feature>
<gene>
    <name evidence="5" type="ORF">GAO09_24140</name>
</gene>
<keyword evidence="2 3" id="KW-0732">Signal</keyword>
<dbReference type="EMBL" id="WIXI01000050">
    <property type="protein sequence ID" value="MQY49131.1"/>
    <property type="molecule type" value="Genomic_DNA"/>
</dbReference>
<evidence type="ECO:0000313" key="6">
    <source>
        <dbReference type="Proteomes" id="UP000435138"/>
    </source>
</evidence>
<dbReference type="Proteomes" id="UP000435138">
    <property type="component" value="Unassembled WGS sequence"/>
</dbReference>
<name>A0A6A8AK71_9HYPH</name>
<feature type="chain" id="PRO_5025473691" evidence="3">
    <location>
        <begin position="25"/>
        <end position="260"/>
    </location>
</feature>
<sequence>MKSILKTVALAALVGVAAVGAASAEPIKVGVAAEPYPPFTSPDASGKWVGWEVDFMNAACASAKLECVITPISWDGLIPALTSKKIDVIMSSMSITEERMKTIDFTDKYYNTPTGIIGPKAEKFDATAEGLKGKILGVQVSTIHAEYAQKHFKDAVSEIKEYQTQDEANNDLAAGRLDAVQADQITLDSFLKSDQGKECCEAKGNVVDDPAVLGAGVGFGLRKGDEELKGKLNAAIKAIRADGTYDKFSKDYFDFNVYGK</sequence>
<accession>A0A6A8AK71</accession>
<evidence type="ECO:0000256" key="2">
    <source>
        <dbReference type="ARBA" id="ARBA00022729"/>
    </source>
</evidence>
<proteinExistence type="predicted"/>
<organism evidence="5 6">
    <name type="scientific">Endobacterium cereale</name>
    <dbReference type="NCBI Taxonomy" id="2663029"/>
    <lineage>
        <taxon>Bacteria</taxon>
        <taxon>Pseudomonadati</taxon>
        <taxon>Pseudomonadota</taxon>
        <taxon>Alphaproteobacteria</taxon>
        <taxon>Hyphomicrobiales</taxon>
        <taxon>Rhizobiaceae</taxon>
        <taxon>Endobacterium</taxon>
    </lineage>
</organism>
<comment type="subcellular location">
    <subcellularLocation>
        <location evidence="1">Periplasm</location>
    </subcellularLocation>
</comment>
<dbReference type="SMART" id="SM00062">
    <property type="entry name" value="PBPb"/>
    <property type="match status" value="1"/>
</dbReference>
<comment type="caution">
    <text evidence="5">The sequence shown here is derived from an EMBL/GenBank/DDBJ whole genome shotgun (WGS) entry which is preliminary data.</text>
</comment>
<dbReference type="AlphaFoldDB" id="A0A6A8AK71"/>
<evidence type="ECO:0000259" key="4">
    <source>
        <dbReference type="SMART" id="SM00062"/>
    </source>
</evidence>
<keyword evidence="6" id="KW-1185">Reference proteome</keyword>
<dbReference type="PANTHER" id="PTHR35936:SF17">
    <property type="entry name" value="ARGININE-BINDING EXTRACELLULAR PROTEIN ARTP"/>
    <property type="match status" value="1"/>
</dbReference>
<protein>
    <submittedName>
        <fullName evidence="5">Transporter substrate-binding domain-containing protein</fullName>
    </submittedName>
</protein>
<dbReference type="PANTHER" id="PTHR35936">
    <property type="entry name" value="MEMBRANE-BOUND LYTIC MUREIN TRANSGLYCOSYLASE F"/>
    <property type="match status" value="1"/>
</dbReference>
<evidence type="ECO:0000256" key="1">
    <source>
        <dbReference type="ARBA" id="ARBA00004418"/>
    </source>
</evidence>
<dbReference type="InterPro" id="IPR001638">
    <property type="entry name" value="Solute-binding_3/MltF_N"/>
</dbReference>
<dbReference type="Pfam" id="PF00497">
    <property type="entry name" value="SBP_bac_3"/>
    <property type="match status" value="1"/>
</dbReference>
<evidence type="ECO:0000256" key="3">
    <source>
        <dbReference type="SAM" id="SignalP"/>
    </source>
</evidence>
<dbReference type="RefSeq" id="WP_153358574.1">
    <property type="nucleotide sequence ID" value="NZ_JAYKOO010000008.1"/>
</dbReference>
<evidence type="ECO:0000313" key="5">
    <source>
        <dbReference type="EMBL" id="MQY49131.1"/>
    </source>
</evidence>